<evidence type="ECO:0000313" key="9">
    <source>
        <dbReference type="WBParaSite" id="PTRK_0001613600.1"/>
    </source>
</evidence>
<evidence type="ECO:0000256" key="4">
    <source>
        <dbReference type="ARBA" id="ARBA00023136"/>
    </source>
</evidence>
<sequence>MVREANKGDAQLCLEKAKIALRDKDYEKMQRFLSKAQRLDPECDISDFPTDIPSDDKTSSSDPSESTNTYSHHDHYEDSTNNLRHRPHHSRSHSKNKSPHRNRSKSIVREYTDAEMKEVDRIRHCKDYYEILNVPKDADIKLLKKNYRILALKLHPDKCKVPNAAEAFKALGNAYGVLSDSEKRKRYDTYGSEDMQNISNRRNDNGFYDYDVGRGFETEFSAEEIFNMFCNSAFGGQDHRRNQYTYQRRRQHYHTQDNEANMLIGNLVNLVPLFLFLIATVLLQLYVGQAPYSMTRREPYIYERFTRIHKVPYYVKEDFVSQYGSKLTQFESTVEGEYINDLRIKCYKENNEKQSMIWRANALRDSKLRERADKLYMPNCQKLNEIYTY</sequence>
<evidence type="ECO:0000259" key="7">
    <source>
        <dbReference type="PROSITE" id="PS50076"/>
    </source>
</evidence>
<name>A0A0N5A3D0_PARTI</name>
<comment type="subcellular location">
    <subcellularLocation>
        <location evidence="1">Membrane</location>
        <topology evidence="1">Single-pass membrane protein</topology>
    </subcellularLocation>
</comment>
<dbReference type="Gene3D" id="1.10.287.110">
    <property type="entry name" value="DnaJ domain"/>
    <property type="match status" value="1"/>
</dbReference>
<evidence type="ECO:0000256" key="6">
    <source>
        <dbReference type="SAM" id="Phobius"/>
    </source>
</evidence>
<dbReference type="SUPFAM" id="SSF46565">
    <property type="entry name" value="Chaperone J-domain"/>
    <property type="match status" value="1"/>
</dbReference>
<dbReference type="PANTHER" id="PTHR43908:SF3">
    <property type="entry name" value="AT29763P-RELATED"/>
    <property type="match status" value="1"/>
</dbReference>
<keyword evidence="4 6" id="KW-0472">Membrane</keyword>
<reference evidence="9" key="1">
    <citation type="submission" date="2017-02" db="UniProtKB">
        <authorList>
            <consortium name="WormBaseParasite"/>
        </authorList>
    </citation>
    <scope>IDENTIFICATION</scope>
</reference>
<feature type="compositionally biased region" description="Basic residues" evidence="5">
    <location>
        <begin position="83"/>
        <end position="106"/>
    </location>
</feature>
<dbReference type="GO" id="GO:0030544">
    <property type="term" value="F:Hsp70 protein binding"/>
    <property type="evidence" value="ECO:0007669"/>
    <property type="project" value="TreeGrafter"/>
</dbReference>
<evidence type="ECO:0000256" key="1">
    <source>
        <dbReference type="ARBA" id="ARBA00004167"/>
    </source>
</evidence>
<dbReference type="InterPro" id="IPR036869">
    <property type="entry name" value="J_dom_sf"/>
</dbReference>
<dbReference type="Pfam" id="PF00226">
    <property type="entry name" value="DnaJ"/>
    <property type="match status" value="1"/>
</dbReference>
<dbReference type="Proteomes" id="UP000038045">
    <property type="component" value="Unplaced"/>
</dbReference>
<evidence type="ECO:0000256" key="3">
    <source>
        <dbReference type="ARBA" id="ARBA00022989"/>
    </source>
</evidence>
<evidence type="ECO:0000256" key="2">
    <source>
        <dbReference type="ARBA" id="ARBA00022692"/>
    </source>
</evidence>
<dbReference type="PANTHER" id="PTHR43908">
    <property type="entry name" value="AT29763P-RELATED"/>
    <property type="match status" value="1"/>
</dbReference>
<dbReference type="InterPro" id="IPR001623">
    <property type="entry name" value="DnaJ_domain"/>
</dbReference>
<keyword evidence="3 6" id="KW-1133">Transmembrane helix</keyword>
<accession>A0A0N5A3D0</accession>
<feature type="region of interest" description="Disordered" evidence="5">
    <location>
        <begin position="43"/>
        <end position="111"/>
    </location>
</feature>
<dbReference type="InterPro" id="IPR051100">
    <property type="entry name" value="DnaJ_subfamily_B/C"/>
</dbReference>
<evidence type="ECO:0000256" key="5">
    <source>
        <dbReference type="SAM" id="MobiDB-lite"/>
    </source>
</evidence>
<protein>
    <submittedName>
        <fullName evidence="9">J domain-containing protein</fullName>
    </submittedName>
</protein>
<dbReference type="Pfam" id="PF09320">
    <property type="entry name" value="DUF1977"/>
    <property type="match status" value="1"/>
</dbReference>
<dbReference type="PRINTS" id="PR00625">
    <property type="entry name" value="JDOMAIN"/>
</dbReference>
<keyword evidence="2 6" id="KW-0812">Transmembrane</keyword>
<dbReference type="InterPro" id="IPR015399">
    <property type="entry name" value="DUF1977_DnaJ-like"/>
</dbReference>
<dbReference type="STRING" id="131310.A0A0N5A3D0"/>
<dbReference type="CDD" id="cd06257">
    <property type="entry name" value="DnaJ"/>
    <property type="match status" value="1"/>
</dbReference>
<feature type="domain" description="J" evidence="7">
    <location>
        <begin position="127"/>
        <end position="191"/>
    </location>
</feature>
<feature type="compositionally biased region" description="Low complexity" evidence="5">
    <location>
        <begin position="60"/>
        <end position="70"/>
    </location>
</feature>
<organism evidence="8 9">
    <name type="scientific">Parastrongyloides trichosuri</name>
    <name type="common">Possum-specific nematode worm</name>
    <dbReference type="NCBI Taxonomy" id="131310"/>
    <lineage>
        <taxon>Eukaryota</taxon>
        <taxon>Metazoa</taxon>
        <taxon>Ecdysozoa</taxon>
        <taxon>Nematoda</taxon>
        <taxon>Chromadorea</taxon>
        <taxon>Rhabditida</taxon>
        <taxon>Tylenchina</taxon>
        <taxon>Panagrolaimomorpha</taxon>
        <taxon>Strongyloidoidea</taxon>
        <taxon>Strongyloididae</taxon>
        <taxon>Parastrongyloides</taxon>
    </lineage>
</organism>
<evidence type="ECO:0000313" key="8">
    <source>
        <dbReference type="Proteomes" id="UP000038045"/>
    </source>
</evidence>
<dbReference type="GO" id="GO:0071218">
    <property type="term" value="P:cellular response to misfolded protein"/>
    <property type="evidence" value="ECO:0007669"/>
    <property type="project" value="TreeGrafter"/>
</dbReference>
<proteinExistence type="predicted"/>
<dbReference type="WBParaSite" id="PTRK_0001613600.1">
    <property type="protein sequence ID" value="PTRK_0001613600.1"/>
    <property type="gene ID" value="PTRK_0001613600"/>
</dbReference>
<dbReference type="GO" id="GO:0005789">
    <property type="term" value="C:endoplasmic reticulum membrane"/>
    <property type="evidence" value="ECO:0007669"/>
    <property type="project" value="TreeGrafter"/>
</dbReference>
<feature type="transmembrane region" description="Helical" evidence="6">
    <location>
        <begin position="267"/>
        <end position="287"/>
    </location>
</feature>
<dbReference type="SMART" id="SM00271">
    <property type="entry name" value="DnaJ"/>
    <property type="match status" value="1"/>
</dbReference>
<keyword evidence="8" id="KW-1185">Reference proteome</keyword>
<dbReference type="AlphaFoldDB" id="A0A0N5A3D0"/>
<dbReference type="PROSITE" id="PS50076">
    <property type="entry name" value="DNAJ_2"/>
    <property type="match status" value="1"/>
</dbReference>